<sequence>MRYFTDVFRKNAGFFHKGVYPRTHRLSHMNGLADYHADEEG</sequence>
<evidence type="ECO:0000313" key="2">
    <source>
        <dbReference type="Proteomes" id="UP000287853"/>
    </source>
</evidence>
<proteinExistence type="predicted"/>
<accession>A0A444J5B8</accession>
<comment type="caution">
    <text evidence="1">The sequence shown here is derived from an EMBL/GenBank/DDBJ whole genome shotgun (WGS) entry which is preliminary data.</text>
</comment>
<keyword evidence="2" id="KW-1185">Reference proteome</keyword>
<dbReference type="AlphaFoldDB" id="A0A444J5B8"/>
<dbReference type="Proteomes" id="UP000287853">
    <property type="component" value="Unassembled WGS sequence"/>
</dbReference>
<name>A0A444J5B8_9BACT</name>
<organism evidence="1 2">
    <name type="scientific">Candidatus Electrothrix aarhusensis</name>
    <dbReference type="NCBI Taxonomy" id="1859131"/>
    <lineage>
        <taxon>Bacteria</taxon>
        <taxon>Pseudomonadati</taxon>
        <taxon>Thermodesulfobacteriota</taxon>
        <taxon>Desulfobulbia</taxon>
        <taxon>Desulfobulbales</taxon>
        <taxon>Desulfobulbaceae</taxon>
        <taxon>Candidatus Electrothrix</taxon>
    </lineage>
</organism>
<reference evidence="1 2" key="1">
    <citation type="submission" date="2017-01" db="EMBL/GenBank/DDBJ databases">
        <title>The cable genome- insights into the physiology and evolution of filamentous bacteria capable of sulfide oxidation via long distance electron transfer.</title>
        <authorList>
            <person name="Schreiber L."/>
            <person name="Bjerg J.T."/>
            <person name="Boggild A."/>
            <person name="Van De Vossenberg J."/>
            <person name="Meysman F."/>
            <person name="Nielsen L.P."/>
            <person name="Schramm A."/>
            <person name="Kjeldsen K.U."/>
        </authorList>
    </citation>
    <scope>NUCLEOTIDE SEQUENCE [LARGE SCALE GENOMIC DNA]</scope>
    <source>
        <strain evidence="1">MCF</strain>
    </source>
</reference>
<gene>
    <name evidence="1" type="ORF">H206_05178</name>
</gene>
<protein>
    <submittedName>
        <fullName evidence="1">Uncharacterized protein</fullName>
    </submittedName>
</protein>
<dbReference type="EMBL" id="MTKO01000002">
    <property type="protein sequence ID" value="RWX48276.1"/>
    <property type="molecule type" value="Genomic_DNA"/>
</dbReference>
<evidence type="ECO:0000313" key="1">
    <source>
        <dbReference type="EMBL" id="RWX48276.1"/>
    </source>
</evidence>